<comment type="caution">
    <text evidence="1">The sequence shown here is derived from an EMBL/GenBank/DDBJ whole genome shotgun (WGS) entry which is preliminary data.</text>
</comment>
<keyword evidence="2" id="KW-1185">Reference proteome</keyword>
<protein>
    <submittedName>
        <fullName evidence="1">Uncharacterized protein</fullName>
    </submittedName>
</protein>
<evidence type="ECO:0000313" key="2">
    <source>
        <dbReference type="Proteomes" id="UP001165080"/>
    </source>
</evidence>
<sequence>MQVANPPCEVVKYGSELAPRAPRLDSCSAWLLLLGSDEVGRSAELLAADDAEKDGESEAGKDEMLEVVVVEMLLPLLLLMRLQLLLALRELEGQPPQEELLALWSKSVAQRSEVSGDSPSSLEPHGCSSTGFCGSEVEEEDGGQVMVAGAAGRRVVILAQGCCLEGDGRAADDVDDVGAFGMPFLT</sequence>
<accession>A0A9W6F5R2</accession>
<dbReference type="AlphaFoldDB" id="A0A9W6F5R2"/>
<gene>
    <name evidence="1" type="primary">PLESTMB000147</name>
    <name evidence="1" type="ORF">PLESTB_001236600</name>
</gene>
<dbReference type="EMBL" id="BRXU01000019">
    <property type="protein sequence ID" value="GLC57523.1"/>
    <property type="molecule type" value="Genomic_DNA"/>
</dbReference>
<dbReference type="Proteomes" id="UP001165080">
    <property type="component" value="Unassembled WGS sequence"/>
</dbReference>
<proteinExistence type="predicted"/>
<name>A0A9W6F5R2_9CHLO</name>
<reference evidence="1 2" key="1">
    <citation type="journal article" date="2023" name="Commun. Biol.">
        <title>Reorganization of the ancestral sex-determining regions during the evolution of trioecy in Pleodorina starrii.</title>
        <authorList>
            <person name="Takahashi K."/>
            <person name="Suzuki S."/>
            <person name="Kawai-Toyooka H."/>
            <person name="Yamamoto K."/>
            <person name="Hamaji T."/>
            <person name="Ootsuki R."/>
            <person name="Yamaguchi H."/>
            <person name="Kawachi M."/>
            <person name="Higashiyama T."/>
            <person name="Nozaki H."/>
        </authorList>
    </citation>
    <scope>NUCLEOTIDE SEQUENCE [LARGE SCALE GENOMIC DNA]</scope>
    <source>
        <strain evidence="1 2">NIES-4479</strain>
    </source>
</reference>
<organism evidence="1 2">
    <name type="scientific">Pleodorina starrii</name>
    <dbReference type="NCBI Taxonomy" id="330485"/>
    <lineage>
        <taxon>Eukaryota</taxon>
        <taxon>Viridiplantae</taxon>
        <taxon>Chlorophyta</taxon>
        <taxon>core chlorophytes</taxon>
        <taxon>Chlorophyceae</taxon>
        <taxon>CS clade</taxon>
        <taxon>Chlamydomonadales</taxon>
        <taxon>Volvocaceae</taxon>
        <taxon>Pleodorina</taxon>
    </lineage>
</organism>
<evidence type="ECO:0000313" key="1">
    <source>
        <dbReference type="EMBL" id="GLC57523.1"/>
    </source>
</evidence>